<gene>
    <name evidence="1" type="ORF">OOU_Y34scaffold00296g1</name>
</gene>
<sequence length="138" mass="15168">MVSAQKYILPPPNVENDGKRLDLQHQLWILTLKGRLLNAPTQENGPLHRVLDLGTGTGIWATEFATKNPATVVYGMDIFAPSPPEIPPNCKFIAGDVTADWKRLAGLHSGQGCGSSEHFDFIHSRMLLLVCPNQDLII</sequence>
<dbReference type="InterPro" id="IPR029063">
    <property type="entry name" value="SAM-dependent_MTases_sf"/>
</dbReference>
<dbReference type="Gene3D" id="3.40.50.150">
    <property type="entry name" value="Vaccinia Virus protein VP39"/>
    <property type="match status" value="1"/>
</dbReference>
<evidence type="ECO:0008006" key="2">
    <source>
        <dbReference type="Google" id="ProtNLM"/>
    </source>
</evidence>
<organism evidence="1">
    <name type="scientific">Pyricularia oryzae (strain Y34)</name>
    <name type="common">Rice blast fungus</name>
    <name type="synonym">Magnaporthe oryzae</name>
    <dbReference type="NCBI Taxonomy" id="1143189"/>
    <lineage>
        <taxon>Eukaryota</taxon>
        <taxon>Fungi</taxon>
        <taxon>Dikarya</taxon>
        <taxon>Ascomycota</taxon>
        <taxon>Pezizomycotina</taxon>
        <taxon>Sordariomycetes</taxon>
        <taxon>Sordariomycetidae</taxon>
        <taxon>Magnaporthales</taxon>
        <taxon>Pyriculariaceae</taxon>
        <taxon>Pyricularia</taxon>
    </lineage>
</organism>
<proteinExistence type="predicted"/>
<dbReference type="SUPFAM" id="SSF53335">
    <property type="entry name" value="S-adenosyl-L-methionine-dependent methyltransferases"/>
    <property type="match status" value="1"/>
</dbReference>
<dbReference type="Pfam" id="PF13489">
    <property type="entry name" value="Methyltransf_23"/>
    <property type="match status" value="1"/>
</dbReference>
<evidence type="ECO:0000313" key="1">
    <source>
        <dbReference type="EMBL" id="ELQ41160.1"/>
    </source>
</evidence>
<name>A0AA97P3A1_PYRO3</name>
<dbReference type="AlphaFoldDB" id="A0AA97P3A1"/>
<accession>A0AA97P3A1</accession>
<dbReference type="Proteomes" id="UP000011086">
    <property type="component" value="Unassembled WGS sequence"/>
</dbReference>
<reference evidence="1" key="1">
    <citation type="journal article" date="2012" name="PLoS Genet.">
        <title>Comparative analysis of the genomes of two field isolates of the rice blast fungus Magnaporthe oryzae.</title>
        <authorList>
            <person name="Xue M."/>
            <person name="Yang J."/>
            <person name="Li Z."/>
            <person name="Hu S."/>
            <person name="Yao N."/>
            <person name="Dean R.A."/>
            <person name="Zhao W."/>
            <person name="Shen M."/>
            <person name="Zhang H."/>
            <person name="Li C."/>
            <person name="Liu L."/>
            <person name="Cao L."/>
            <person name="Xu X."/>
            <person name="Xing Y."/>
            <person name="Hsiang T."/>
            <person name="Zhang Z."/>
            <person name="Xu J.R."/>
            <person name="Peng Y.L."/>
        </authorList>
    </citation>
    <scope>NUCLEOTIDE SEQUENCE</scope>
    <source>
        <strain evidence="1">Y34</strain>
    </source>
</reference>
<protein>
    <recommendedName>
        <fullName evidence="2">S-adenosyl-L-methionine-dependent methyltransferase</fullName>
    </recommendedName>
</protein>
<dbReference type="CDD" id="cd02440">
    <property type="entry name" value="AdoMet_MTases"/>
    <property type="match status" value="1"/>
</dbReference>
<dbReference type="EMBL" id="JH793100">
    <property type="protein sequence ID" value="ELQ41160.1"/>
    <property type="molecule type" value="Genomic_DNA"/>
</dbReference>